<dbReference type="GO" id="GO:0051920">
    <property type="term" value="F:peroxiredoxin activity"/>
    <property type="evidence" value="ECO:0007669"/>
    <property type="project" value="InterPro"/>
</dbReference>
<reference evidence="2 3" key="1">
    <citation type="submission" date="2018-06" db="EMBL/GenBank/DDBJ databases">
        <title>Streptacidiphilus pinicola sp. nov., isolated from pine grove soil.</title>
        <authorList>
            <person name="Roh S.G."/>
            <person name="Park S."/>
            <person name="Kim M.-K."/>
            <person name="Yun B.-R."/>
            <person name="Park J."/>
            <person name="Kim M.J."/>
            <person name="Kim Y.S."/>
            <person name="Kim S.B."/>
        </authorList>
    </citation>
    <scope>NUCLEOTIDE SEQUENCE [LARGE SCALE GENOMIC DNA]</scope>
    <source>
        <strain evidence="2 3">MMS16-CNU450</strain>
    </source>
</reference>
<dbReference type="OrthoDB" id="9801997at2"/>
<comment type="caution">
    <text evidence="2">The sequence shown here is derived from an EMBL/GenBank/DDBJ whole genome shotgun (WGS) entry which is preliminary data.</text>
</comment>
<sequence>MTANTQLPGEQRTVWTRVLPEAFQALLALEETGGGALDPTLRELIRMRASGLNGCAYCLDMHAHDAMANGESVQRLVTVSAWEEARHLFTEREQAALALTDAVTRLGEHGVPDAVWEEAATRFDEKELVQVLVSIVTINAWNRLGVATRLHVKARG</sequence>
<gene>
    <name evidence="2" type="ORF">DN069_18860</name>
</gene>
<dbReference type="AlphaFoldDB" id="A0A2X0K9D5"/>
<dbReference type="InterPro" id="IPR004675">
    <property type="entry name" value="AhpD_core"/>
</dbReference>
<keyword evidence="3" id="KW-1185">Reference proteome</keyword>
<evidence type="ECO:0000313" key="3">
    <source>
        <dbReference type="Proteomes" id="UP000248889"/>
    </source>
</evidence>
<feature type="domain" description="Carboxymuconolactone decarboxylase-like" evidence="1">
    <location>
        <begin position="20"/>
        <end position="101"/>
    </location>
</feature>
<dbReference type="Proteomes" id="UP000248889">
    <property type="component" value="Unassembled WGS sequence"/>
</dbReference>
<dbReference type="InterPro" id="IPR029032">
    <property type="entry name" value="AhpD-like"/>
</dbReference>
<organism evidence="2 3">
    <name type="scientific">Streptacidiphilus pinicola</name>
    <dbReference type="NCBI Taxonomy" id="2219663"/>
    <lineage>
        <taxon>Bacteria</taxon>
        <taxon>Bacillati</taxon>
        <taxon>Actinomycetota</taxon>
        <taxon>Actinomycetes</taxon>
        <taxon>Kitasatosporales</taxon>
        <taxon>Streptomycetaceae</taxon>
        <taxon>Streptacidiphilus</taxon>
    </lineage>
</organism>
<evidence type="ECO:0000313" key="2">
    <source>
        <dbReference type="EMBL" id="RAG84099.1"/>
    </source>
</evidence>
<dbReference type="RefSeq" id="WP_111502273.1">
    <property type="nucleotide sequence ID" value="NZ_QKYN01000072.1"/>
</dbReference>
<dbReference type="SUPFAM" id="SSF69118">
    <property type="entry name" value="AhpD-like"/>
    <property type="match status" value="1"/>
</dbReference>
<dbReference type="Gene3D" id="1.20.1290.10">
    <property type="entry name" value="AhpD-like"/>
    <property type="match status" value="1"/>
</dbReference>
<dbReference type="Pfam" id="PF02627">
    <property type="entry name" value="CMD"/>
    <property type="match status" value="1"/>
</dbReference>
<dbReference type="PANTHER" id="PTHR34846:SF10">
    <property type="entry name" value="CYTOPLASMIC PROTEIN"/>
    <property type="match status" value="1"/>
</dbReference>
<name>A0A2X0K9D5_9ACTN</name>
<dbReference type="NCBIfam" id="TIGR00778">
    <property type="entry name" value="ahpD_dom"/>
    <property type="match status" value="1"/>
</dbReference>
<dbReference type="InterPro" id="IPR003779">
    <property type="entry name" value="CMD-like"/>
</dbReference>
<dbReference type="EMBL" id="QKYN01000072">
    <property type="protein sequence ID" value="RAG84099.1"/>
    <property type="molecule type" value="Genomic_DNA"/>
</dbReference>
<protein>
    <submittedName>
        <fullName evidence="2">Carboxymuconolactone decarboxylase family protein</fullName>
    </submittedName>
</protein>
<proteinExistence type="predicted"/>
<accession>A0A2X0K9D5</accession>
<evidence type="ECO:0000259" key="1">
    <source>
        <dbReference type="Pfam" id="PF02627"/>
    </source>
</evidence>
<dbReference type="PANTHER" id="PTHR34846">
    <property type="entry name" value="4-CARBOXYMUCONOLACTONE DECARBOXYLASE FAMILY PROTEIN (AFU_ORTHOLOGUE AFUA_6G11590)"/>
    <property type="match status" value="1"/>
</dbReference>